<organism evidence="2 3">
    <name type="scientific">Methylomonas subterranea</name>
    <dbReference type="NCBI Taxonomy" id="2952225"/>
    <lineage>
        <taxon>Bacteria</taxon>
        <taxon>Pseudomonadati</taxon>
        <taxon>Pseudomonadota</taxon>
        <taxon>Gammaproteobacteria</taxon>
        <taxon>Methylococcales</taxon>
        <taxon>Methylococcaceae</taxon>
        <taxon>Methylomonas</taxon>
    </lineage>
</organism>
<evidence type="ECO:0000313" key="2">
    <source>
        <dbReference type="EMBL" id="MCQ8105344.1"/>
    </source>
</evidence>
<protein>
    <submittedName>
        <fullName evidence="2">PEP-CTERM sorting domain-containing protein</fullName>
    </submittedName>
</protein>
<keyword evidence="1" id="KW-0812">Transmembrane</keyword>
<keyword evidence="3" id="KW-1185">Reference proteome</keyword>
<dbReference type="InterPro" id="IPR013424">
    <property type="entry name" value="Ice-binding_C"/>
</dbReference>
<keyword evidence="1" id="KW-0472">Membrane</keyword>
<keyword evidence="1" id="KW-1133">Transmembrane helix</keyword>
<accession>A0ABT1TIQ6</accession>
<dbReference type="Proteomes" id="UP001524499">
    <property type="component" value="Unassembled WGS sequence"/>
</dbReference>
<dbReference type="NCBIfam" id="TIGR02595">
    <property type="entry name" value="PEP_CTERM"/>
    <property type="match status" value="1"/>
</dbReference>
<reference evidence="2 3" key="1">
    <citation type="submission" date="2022-07" db="EMBL/GenBank/DDBJ databases">
        <title>Methylomonas rivi sp. nov., Methylomonas rosea sp. nov., Methylomonas aureus sp. nov. and Methylomonas subterranea sp. nov., four novel methanotrophs isolated from a freshwater creek and the deep terrestrial subsurface.</title>
        <authorList>
            <person name="Abin C."/>
            <person name="Sankaranarayanan K."/>
            <person name="Garner C."/>
            <person name="Sindelar R."/>
            <person name="Kotary K."/>
            <person name="Garner R."/>
            <person name="Barclay S."/>
            <person name="Lawson P."/>
            <person name="Krumholz L."/>
        </authorList>
    </citation>
    <scope>NUCLEOTIDE SEQUENCE [LARGE SCALE GENOMIC DNA]</scope>
    <source>
        <strain evidence="2 3">SURF-2</strain>
    </source>
</reference>
<feature type="transmembrane region" description="Helical" evidence="1">
    <location>
        <begin position="166"/>
        <end position="187"/>
    </location>
</feature>
<dbReference type="EMBL" id="JANIBJ010000028">
    <property type="protein sequence ID" value="MCQ8105344.1"/>
    <property type="molecule type" value="Genomic_DNA"/>
</dbReference>
<proteinExistence type="predicted"/>
<dbReference type="RefSeq" id="WP_256603287.1">
    <property type="nucleotide sequence ID" value="NZ_JANIBJ010000028.1"/>
</dbReference>
<name>A0ABT1TIQ6_9GAMM</name>
<evidence type="ECO:0000256" key="1">
    <source>
        <dbReference type="SAM" id="Phobius"/>
    </source>
</evidence>
<sequence length="203" mass="21594">MIDNFSTAQSVLNGSSGPVNIGNSQLDNLTRIITASPSSADAETSVSIKKSFLNISNDSDSIGTASIFYSFDAIDLASAADGLVLKIVFLDLSAEIQVIANEISLFGFSGLGEEKQFEINFSQFSDPAVFTNLTSLRLNFRGAQSWDARFGSLAASDRSAVPEPSILLLFLIGLVMLSQFGVVGRGIQFANASRVLKPANLQD</sequence>
<gene>
    <name evidence="2" type="ORF">NP590_14610</name>
</gene>
<comment type="caution">
    <text evidence="2">The sequence shown here is derived from an EMBL/GenBank/DDBJ whole genome shotgun (WGS) entry which is preliminary data.</text>
</comment>
<evidence type="ECO:0000313" key="3">
    <source>
        <dbReference type="Proteomes" id="UP001524499"/>
    </source>
</evidence>